<dbReference type="PROSITE" id="PS50086">
    <property type="entry name" value="TBC_RABGAP"/>
    <property type="match status" value="1"/>
</dbReference>
<evidence type="ECO:0000256" key="2">
    <source>
        <dbReference type="SAM" id="MobiDB-lite"/>
    </source>
</evidence>
<feature type="compositionally biased region" description="Basic and acidic residues" evidence="2">
    <location>
        <begin position="598"/>
        <end position="621"/>
    </location>
</feature>
<feature type="region of interest" description="Disordered" evidence="2">
    <location>
        <begin position="875"/>
        <end position="894"/>
    </location>
</feature>
<protein>
    <recommendedName>
        <fullName evidence="3">Rab-GAP TBC domain-containing protein</fullName>
    </recommendedName>
</protein>
<feature type="region of interest" description="Disordered" evidence="2">
    <location>
        <begin position="590"/>
        <end position="633"/>
    </location>
</feature>
<dbReference type="Gene3D" id="1.10.8.270">
    <property type="entry name" value="putative rabgap domain of human tbc1 domain family member 14 like domains"/>
    <property type="match status" value="1"/>
</dbReference>
<organism evidence="4 5">
    <name type="scientific">Adineta ricciae</name>
    <name type="common">Rotifer</name>
    <dbReference type="NCBI Taxonomy" id="249248"/>
    <lineage>
        <taxon>Eukaryota</taxon>
        <taxon>Metazoa</taxon>
        <taxon>Spiralia</taxon>
        <taxon>Gnathifera</taxon>
        <taxon>Rotifera</taxon>
        <taxon>Eurotatoria</taxon>
        <taxon>Bdelloidea</taxon>
        <taxon>Adinetida</taxon>
        <taxon>Adinetidae</taxon>
        <taxon>Adineta</taxon>
    </lineage>
</organism>
<proteinExistence type="predicted"/>
<feature type="compositionally biased region" description="Low complexity" evidence="2">
    <location>
        <begin position="884"/>
        <end position="894"/>
    </location>
</feature>
<dbReference type="Pfam" id="PF00566">
    <property type="entry name" value="RabGAP-TBC"/>
    <property type="match status" value="1"/>
</dbReference>
<evidence type="ECO:0000313" key="5">
    <source>
        <dbReference type="Proteomes" id="UP000663828"/>
    </source>
</evidence>
<dbReference type="InterPro" id="IPR035969">
    <property type="entry name" value="Rab-GAP_TBC_sf"/>
</dbReference>
<feature type="domain" description="Rab-GAP TBC" evidence="3">
    <location>
        <begin position="300"/>
        <end position="504"/>
    </location>
</feature>
<evidence type="ECO:0000259" key="3">
    <source>
        <dbReference type="PROSITE" id="PS50086"/>
    </source>
</evidence>
<evidence type="ECO:0000313" key="4">
    <source>
        <dbReference type="EMBL" id="CAF1142343.1"/>
    </source>
</evidence>
<reference evidence="4" key="1">
    <citation type="submission" date="2021-02" db="EMBL/GenBank/DDBJ databases">
        <authorList>
            <person name="Nowell W R."/>
        </authorList>
    </citation>
    <scope>NUCLEOTIDE SEQUENCE</scope>
</reference>
<feature type="compositionally biased region" description="Low complexity" evidence="2">
    <location>
        <begin position="806"/>
        <end position="822"/>
    </location>
</feature>
<evidence type="ECO:0000256" key="1">
    <source>
        <dbReference type="SAM" id="Coils"/>
    </source>
</evidence>
<comment type="caution">
    <text evidence="4">The sequence shown here is derived from an EMBL/GenBank/DDBJ whole genome shotgun (WGS) entry which is preliminary data.</text>
</comment>
<dbReference type="PANTHER" id="PTHR13399:SF4">
    <property type="entry name" value="TBC1 DOMAIN FAMILY MEMBER 30"/>
    <property type="match status" value="1"/>
</dbReference>
<name>A0A814S5B7_ADIRI</name>
<feature type="compositionally biased region" description="Polar residues" evidence="2">
    <location>
        <begin position="829"/>
        <end position="845"/>
    </location>
</feature>
<dbReference type="GO" id="GO:0005783">
    <property type="term" value="C:endoplasmic reticulum"/>
    <property type="evidence" value="ECO:0007669"/>
    <property type="project" value="TreeGrafter"/>
</dbReference>
<feature type="coiled-coil region" evidence="1">
    <location>
        <begin position="704"/>
        <end position="738"/>
    </location>
</feature>
<feature type="region of interest" description="Disordered" evidence="2">
    <location>
        <begin position="97"/>
        <end position="121"/>
    </location>
</feature>
<accession>A0A814S5B7</accession>
<keyword evidence="1" id="KW-0175">Coiled coil</keyword>
<dbReference type="EMBL" id="CAJNOR010001434">
    <property type="protein sequence ID" value="CAF1142343.1"/>
    <property type="molecule type" value="Genomic_DNA"/>
</dbReference>
<keyword evidence="5" id="KW-1185">Reference proteome</keyword>
<dbReference type="SUPFAM" id="SSF47923">
    <property type="entry name" value="Ypt/Rab-GAP domain of gyp1p"/>
    <property type="match status" value="2"/>
</dbReference>
<dbReference type="Gene3D" id="1.10.472.80">
    <property type="entry name" value="Ypt/Rab-GAP domain of gyp1p, domain 3"/>
    <property type="match status" value="1"/>
</dbReference>
<dbReference type="Proteomes" id="UP000663828">
    <property type="component" value="Unassembled WGS sequence"/>
</dbReference>
<dbReference type="SMART" id="SM00164">
    <property type="entry name" value="TBC"/>
    <property type="match status" value="1"/>
</dbReference>
<dbReference type="AlphaFoldDB" id="A0A814S5B7"/>
<feature type="region of interest" description="Disordered" evidence="2">
    <location>
        <begin position="806"/>
        <end position="851"/>
    </location>
</feature>
<gene>
    <name evidence="4" type="ORF">XAT740_LOCUS20492</name>
</gene>
<dbReference type="InterPro" id="IPR000195">
    <property type="entry name" value="Rab-GAP-TBC_dom"/>
</dbReference>
<sequence length="977" mass="109254">MSDVFSEIDLSDNAAPTEFVESPANLRARRKNFSLASKNISNSPSPTNQINNASIYRNNSFHDLLSPAPPPPLSILDSSSSSLSISFTTPTISTRYLPSPSSSPLPMGISTDSSSSSLSPKNLLRSAGSTDLIKRTFNFSISKQDSIIDSLLCAIYERDSSTYGLSSSQDSDTVTTGDFTDQSLNTRRLSDDSILNHDDVGFTKTNLANKNIQDLRYLCSQLQQQISQANALLVKNLRHRDKNLSKLHRNCDIITAILQASSLKRREDTTMRFSLMPSSGEKGFQQWKDAISLAIRMPGGIPASIRQKLWTSLAMHYIQEIHLDWDKTCRFAFNNCSNPDDDQLGIQIVKDLHRTGCSWSSNEHDRATLKRVLLAFARYNKSIGYCQGLNILAGVILDVVQMNEEYALMILIYLVDSILPNFFENNLRALAIDMAVFREWLRIYNAKLHSHLLKLQSASHDVSGTVYEPPLLNVFTIQWFLTLFATCLSRRAALRVWDALMIEGNEVLFRTGLVLWSRLSASVLKVSSADQFYSVMAQLSVQLLNEKIIDADTLIKEIYNFGAFPTPILSDLRQKFSFNITPFQQLAAPAAATANSTEDSKSKRAVERTNSDDMKPKENKRSKAKGNSANDDETNTIAEEDMANFMSCFAVLSAPSRSNRLEYHANDSITSHNNNNNNNQTALSRLTPGAYSNLPTTHKTKTIEDSLSLDISQLRQQYKKLKERNKQVQVMIQASNEQKQRTRAPSIYPSSVLNNVDNFRRTTVSSFECSSSKTPATVCSIAGGPLVNHLLIKPTDIKRNQFKRTVSLKSSSTSSPPSTTLVNDRQSKVDTPSTSTPSPQKIYQRSTEEEAAEAAELREEIDQLLTSLNLEKPSVPLSSIEPTEQLQEQQSQQQQMTIEENVHLETVARTLYDLEKTQVTTKEKKESPNLIERLLTSRSVQIPKYSSFNPFPSRSFNENVAVNGYKLGLYAPDPSNR</sequence>
<dbReference type="PANTHER" id="PTHR13399">
    <property type="entry name" value="TRANSLOCON-ASSOCIATED PROTEIN TRAP , GAMMA SUBUNIT"/>
    <property type="match status" value="1"/>
</dbReference>